<dbReference type="InterPro" id="IPR005824">
    <property type="entry name" value="KOW"/>
</dbReference>
<dbReference type="InterPro" id="IPR041977">
    <property type="entry name" value="KOW_Spt5_4"/>
</dbReference>
<feature type="region of interest" description="Disordered" evidence="1">
    <location>
        <begin position="501"/>
        <end position="530"/>
    </location>
</feature>
<evidence type="ECO:0000313" key="4">
    <source>
        <dbReference type="Proteomes" id="UP000077202"/>
    </source>
</evidence>
<dbReference type="Pfam" id="PF23037">
    <property type="entry name" value="KOWx_SPT5"/>
    <property type="match status" value="1"/>
</dbReference>
<dbReference type="CDD" id="cd06084">
    <property type="entry name" value="KOW_Spt5_4"/>
    <property type="match status" value="1"/>
</dbReference>
<dbReference type="CDD" id="cd06082">
    <property type="entry name" value="KOW_Spt5_2"/>
    <property type="match status" value="1"/>
</dbReference>
<feature type="compositionally biased region" description="Polar residues" evidence="1">
    <location>
        <begin position="701"/>
        <end position="718"/>
    </location>
</feature>
<feature type="domain" description="KOW" evidence="2">
    <location>
        <begin position="832"/>
        <end position="859"/>
    </location>
</feature>
<dbReference type="PROSITE" id="PS01108">
    <property type="entry name" value="RIBOSOMAL_L24"/>
    <property type="match status" value="1"/>
</dbReference>
<dbReference type="InterPro" id="IPR041978">
    <property type="entry name" value="KOW_Spt5_5"/>
</dbReference>
<feature type="compositionally biased region" description="Acidic residues" evidence="1">
    <location>
        <begin position="8"/>
        <end position="40"/>
    </location>
</feature>
<dbReference type="GO" id="GO:0032044">
    <property type="term" value="C:DSIF complex"/>
    <property type="evidence" value="ECO:0007669"/>
    <property type="project" value="TreeGrafter"/>
</dbReference>
<feature type="domain" description="KOW" evidence="2">
    <location>
        <begin position="533"/>
        <end position="560"/>
    </location>
</feature>
<dbReference type="InterPro" id="IPR005825">
    <property type="entry name" value="Ribosomal_uL24_CS"/>
</dbReference>
<dbReference type="SMART" id="SM00739">
    <property type="entry name" value="KOW"/>
    <property type="match status" value="5"/>
</dbReference>
<dbReference type="Pfam" id="PF23038">
    <property type="entry name" value="KOW6_SPT51-2"/>
    <property type="match status" value="1"/>
</dbReference>
<feature type="compositionally biased region" description="Gly residues" evidence="1">
    <location>
        <begin position="511"/>
        <end position="526"/>
    </location>
</feature>
<dbReference type="InterPro" id="IPR057934">
    <property type="entry name" value="KOW_Spt5_7"/>
</dbReference>
<dbReference type="PIRSF" id="PIRSF036945">
    <property type="entry name" value="Spt5"/>
    <property type="match status" value="1"/>
</dbReference>
<dbReference type="GO" id="GO:0006368">
    <property type="term" value="P:transcription elongation by RNA polymerase II"/>
    <property type="evidence" value="ECO:0007669"/>
    <property type="project" value="TreeGrafter"/>
</dbReference>
<dbReference type="InterPro" id="IPR036735">
    <property type="entry name" value="NGN_dom_sf"/>
</dbReference>
<dbReference type="Pfam" id="PF00467">
    <property type="entry name" value="KOW"/>
    <property type="match status" value="1"/>
</dbReference>
<dbReference type="InterPro" id="IPR057936">
    <property type="entry name" value="KOWx_Spt5"/>
</dbReference>
<feature type="region of interest" description="Disordered" evidence="1">
    <location>
        <begin position="651"/>
        <end position="767"/>
    </location>
</feature>
<dbReference type="GO" id="GO:0005840">
    <property type="term" value="C:ribosome"/>
    <property type="evidence" value="ECO:0007669"/>
    <property type="project" value="InterPro"/>
</dbReference>
<gene>
    <name evidence="3" type="ORF">AXG93_115s1560</name>
</gene>
<dbReference type="Gene3D" id="3.30.70.940">
    <property type="entry name" value="NusG, N-terminal domain"/>
    <property type="match status" value="1"/>
</dbReference>
<dbReference type="CDD" id="cd06086">
    <property type="entry name" value="KOW_Spt5_6"/>
    <property type="match status" value="1"/>
</dbReference>
<organism evidence="3 4">
    <name type="scientific">Marchantia polymorpha subsp. ruderalis</name>
    <dbReference type="NCBI Taxonomy" id="1480154"/>
    <lineage>
        <taxon>Eukaryota</taxon>
        <taxon>Viridiplantae</taxon>
        <taxon>Streptophyta</taxon>
        <taxon>Embryophyta</taxon>
        <taxon>Marchantiophyta</taxon>
        <taxon>Marchantiopsida</taxon>
        <taxon>Marchantiidae</taxon>
        <taxon>Marchantiales</taxon>
        <taxon>Marchantiaceae</taxon>
        <taxon>Marchantia</taxon>
    </lineage>
</organism>
<comment type="caution">
    <text evidence="3">The sequence shown here is derived from an EMBL/GenBank/DDBJ whole genome shotgun (WGS) entry which is preliminary data.</text>
</comment>
<dbReference type="GO" id="GO:0032784">
    <property type="term" value="P:regulation of DNA-templated transcription elongation"/>
    <property type="evidence" value="ECO:0007669"/>
    <property type="project" value="InterPro"/>
</dbReference>
<dbReference type="AlphaFoldDB" id="A0A176W7T7"/>
<feature type="domain" description="KOW" evidence="2">
    <location>
        <begin position="415"/>
        <end position="442"/>
    </location>
</feature>
<accession>A0A176W7T7</accession>
<protein>
    <recommendedName>
        <fullName evidence="2">KOW domain-containing protein</fullName>
    </recommendedName>
</protein>
<dbReference type="Pfam" id="PF23284">
    <property type="entry name" value="KOW2_Spt5"/>
    <property type="match status" value="1"/>
</dbReference>
<evidence type="ECO:0000313" key="3">
    <source>
        <dbReference type="EMBL" id="OAE28465.1"/>
    </source>
</evidence>
<dbReference type="InterPro" id="IPR014722">
    <property type="entry name" value="Rib_uL2_dom2"/>
</dbReference>
<feature type="region of interest" description="Disordered" evidence="1">
    <location>
        <begin position="1"/>
        <end position="123"/>
    </location>
</feature>
<evidence type="ECO:0000256" key="1">
    <source>
        <dbReference type="SAM" id="MobiDB-lite"/>
    </source>
</evidence>
<feature type="domain" description="KOW" evidence="2">
    <location>
        <begin position="290"/>
        <end position="317"/>
    </location>
</feature>
<dbReference type="PANTHER" id="PTHR11125:SF7">
    <property type="entry name" value="TRANSCRIPTION ELONGATION FACTOR SPT5"/>
    <property type="match status" value="1"/>
</dbReference>
<dbReference type="InterPro" id="IPR008991">
    <property type="entry name" value="Translation_prot_SH3-like_sf"/>
</dbReference>
<evidence type="ECO:0000259" key="2">
    <source>
        <dbReference type="SMART" id="SM00739"/>
    </source>
</evidence>
<dbReference type="Pfam" id="PF23287">
    <property type="entry name" value="KOW7_SPT5"/>
    <property type="match status" value="1"/>
</dbReference>
<proteinExistence type="predicted"/>
<dbReference type="Pfam" id="PF23290">
    <property type="entry name" value="KOW5_SPT5"/>
    <property type="match status" value="1"/>
</dbReference>
<dbReference type="CDD" id="cd06085">
    <property type="entry name" value="KOW_Spt5_5"/>
    <property type="match status" value="1"/>
</dbReference>
<feature type="compositionally biased region" description="Acidic residues" evidence="1">
    <location>
        <begin position="92"/>
        <end position="117"/>
    </location>
</feature>
<feature type="compositionally biased region" description="Low complexity" evidence="1">
    <location>
        <begin position="673"/>
        <end position="687"/>
    </location>
</feature>
<dbReference type="Gene3D" id="2.30.30.30">
    <property type="match status" value="3"/>
</dbReference>
<dbReference type="InterPro" id="IPR041975">
    <property type="entry name" value="KOW_Spt5_2"/>
</dbReference>
<dbReference type="InterPro" id="IPR022581">
    <property type="entry name" value="Spt5_N"/>
</dbReference>
<dbReference type="CDD" id="cd06083">
    <property type="entry name" value="KOW_Spt5_3"/>
    <property type="match status" value="1"/>
</dbReference>
<keyword evidence="4" id="KW-1185">Reference proteome</keyword>
<dbReference type="Proteomes" id="UP000077202">
    <property type="component" value="Unassembled WGS sequence"/>
</dbReference>
<dbReference type="GO" id="GO:0006357">
    <property type="term" value="P:regulation of transcription by RNA polymerase II"/>
    <property type="evidence" value="ECO:0007669"/>
    <property type="project" value="InterPro"/>
</dbReference>
<sequence length="885" mass="97214">MGYKNYSDEEEEDDDVEEEEAEDVEDEEEEVEEEDEEEEEERSRKRKFKGSQFIDDVAEEDDDEDEEEEEAPRKRRHRRASEFIDDTAAVASDDDEEEMEGEEDFIHDEGPDLADEEDRGRKHHRAMLPEDDQQENVEDLEKFIQQRYGRQEYEEFDEAETTDVEQQALLPSVRDPKLWMVKCQDGYLYKGVSLKSIDSNGVVPSFDELQKFQKPTDEGGPDTMGLPTALMSKRKGLFVKGDAVIVVQGDLKNLMGYVEKVDDDDVFVRPKDKELKGSTLAFKDRQLCKFFKTGDHVKVVAGTHEGATGMIVRVDLGSVVILSDTTKEDIKVFTANIVESSEVTSGLNKLGDYELHDLVLLDQSTVGVIVRVEKDSCQVLKGTPERAEVVTVKLRDMRKKLFDRNTNAQDRDSNVVSLKDIVRVVEGPFKGREGPVEHINRGILFIHDRHHLENGGFLCVRGLWCVALGGSRNGIDRGGRQARNNNFNGGFQAPANYLQSPRRTPNHFNHPGGGGGHGGSTFGGRQAGRRRDHGLVGTTVKIRIGPFKGYRGRVVDATDIDVRIELESQMKVVTVRRDQLSDPVGTPYHNGGGASYRESPRYGAGSETPMHPSRTPMHPAFMTPMRDPSATPIHDGMRTPMRDRAWNPHTAMNTPLRDNSWDDANPSTWGHSGTPQYQPGTPGGRQYEAPTPGGGGWANTPGASFSEAGTPSVSTGPSYGNPASPYLPGTPGGPPMTPGVPSYLPSTPGGQPMTPGTGGLDPTSPASGLSGLEIESKWGLPEIVVTVRKAGEESQIGVIHEAMPDGTCRVAMGPSGEGEIIVATHSELELVVPKKTDRIKIVSGELRRSTGKLIGIDGADGIVKMDDTLDIKILDMSSLGKMVAN</sequence>
<dbReference type="GO" id="GO:0003735">
    <property type="term" value="F:structural constituent of ribosome"/>
    <property type="evidence" value="ECO:0007669"/>
    <property type="project" value="InterPro"/>
</dbReference>
<feature type="domain" description="KOW" evidence="2">
    <location>
        <begin position="237"/>
        <end position="264"/>
    </location>
</feature>
<dbReference type="InterPro" id="IPR017071">
    <property type="entry name" value="TF_Spt5_eukaryote"/>
</dbReference>
<dbReference type="PANTHER" id="PTHR11125">
    <property type="entry name" value="SUPPRESSOR OF TY 5"/>
    <property type="match status" value="1"/>
</dbReference>
<feature type="region of interest" description="Disordered" evidence="1">
    <location>
        <begin position="582"/>
        <end position="614"/>
    </location>
</feature>
<dbReference type="SUPFAM" id="SSF50104">
    <property type="entry name" value="Translation proteins SH3-like domain"/>
    <property type="match status" value="1"/>
</dbReference>
<dbReference type="InterPro" id="IPR057935">
    <property type="entry name" value="KOW_Spt5_6_plant"/>
</dbReference>
<name>A0A176W7T7_MARPO</name>
<dbReference type="EMBL" id="LVLJ01001739">
    <property type="protein sequence ID" value="OAE28465.1"/>
    <property type="molecule type" value="Genomic_DNA"/>
</dbReference>
<dbReference type="InterPro" id="IPR039659">
    <property type="entry name" value="SPT5"/>
</dbReference>
<dbReference type="Pfam" id="PF11942">
    <property type="entry name" value="Spt5_N"/>
    <property type="match status" value="1"/>
</dbReference>
<dbReference type="InterPro" id="IPR041976">
    <property type="entry name" value="KOW_Spt5_3"/>
</dbReference>
<reference evidence="3" key="1">
    <citation type="submission" date="2016-03" db="EMBL/GenBank/DDBJ databases">
        <title>Mechanisms controlling the formation of the plant cell surface in tip-growing cells are functionally conserved among land plants.</title>
        <authorList>
            <person name="Honkanen S."/>
            <person name="Jones V.A."/>
            <person name="Morieri G."/>
            <person name="Champion C."/>
            <person name="Hetherington A.J."/>
            <person name="Kelly S."/>
            <person name="Saint-Marcoux D."/>
            <person name="Proust H."/>
            <person name="Prescott H."/>
            <person name="Dolan L."/>
        </authorList>
    </citation>
    <scope>NUCLEOTIDE SEQUENCE [LARGE SCALE GENOMIC DNA]</scope>
    <source>
        <tissue evidence="3">Whole gametophyte</tissue>
    </source>
</reference>
<dbReference type="GO" id="GO:0003729">
    <property type="term" value="F:mRNA binding"/>
    <property type="evidence" value="ECO:0007669"/>
    <property type="project" value="TreeGrafter"/>
</dbReference>
<feature type="compositionally biased region" description="Acidic residues" evidence="1">
    <location>
        <begin position="56"/>
        <end position="70"/>
    </location>
</feature>
<dbReference type="GO" id="GO:0006412">
    <property type="term" value="P:translation"/>
    <property type="evidence" value="ECO:0007669"/>
    <property type="project" value="InterPro"/>
</dbReference>
<dbReference type="Pfam" id="PF23291">
    <property type="entry name" value="KOW4_SPT5"/>
    <property type="match status" value="1"/>
</dbReference>